<feature type="transmembrane region" description="Helical" evidence="9">
    <location>
        <begin position="236"/>
        <end position="253"/>
    </location>
</feature>
<feature type="domain" description="ABC transmembrane type-2" evidence="10">
    <location>
        <begin position="34"/>
        <end position="259"/>
    </location>
</feature>
<evidence type="ECO:0000256" key="7">
    <source>
        <dbReference type="ARBA" id="ARBA00023047"/>
    </source>
</evidence>
<gene>
    <name evidence="11" type="ORF">RZS28_13230</name>
</gene>
<feature type="transmembrane region" description="Helical" evidence="9">
    <location>
        <begin position="33"/>
        <end position="54"/>
    </location>
</feature>
<evidence type="ECO:0000256" key="6">
    <source>
        <dbReference type="ARBA" id="ARBA00022989"/>
    </source>
</evidence>
<feature type="transmembrane region" description="Helical" evidence="9">
    <location>
        <begin position="124"/>
        <end position="144"/>
    </location>
</feature>
<feature type="transmembrane region" description="Helical" evidence="9">
    <location>
        <begin position="179"/>
        <end position="200"/>
    </location>
</feature>
<evidence type="ECO:0000256" key="1">
    <source>
        <dbReference type="ARBA" id="ARBA00004651"/>
    </source>
</evidence>
<keyword evidence="4 9" id="KW-1003">Cell membrane</keyword>
<dbReference type="Proteomes" id="UP001626536">
    <property type="component" value="Chromosome"/>
</dbReference>
<keyword evidence="12" id="KW-1185">Reference proteome</keyword>
<accession>A0ABZ0HQY7</accession>
<feature type="transmembrane region" description="Helical" evidence="9">
    <location>
        <begin position="150"/>
        <end position="172"/>
    </location>
</feature>
<dbReference type="PANTHER" id="PTHR30413">
    <property type="entry name" value="INNER MEMBRANE TRANSPORT PERMEASE"/>
    <property type="match status" value="1"/>
</dbReference>
<dbReference type="InterPro" id="IPR013525">
    <property type="entry name" value="ABC2_TM"/>
</dbReference>
<dbReference type="Pfam" id="PF01061">
    <property type="entry name" value="ABC2_membrane"/>
    <property type="match status" value="1"/>
</dbReference>
<comment type="subcellular location">
    <subcellularLocation>
        <location evidence="9">Cell inner membrane</location>
        <topology evidence="9">Multi-pass membrane protein</topology>
    </subcellularLocation>
    <subcellularLocation>
        <location evidence="1">Cell membrane</location>
        <topology evidence="1">Multi-pass membrane protein</topology>
    </subcellularLocation>
</comment>
<evidence type="ECO:0000256" key="3">
    <source>
        <dbReference type="ARBA" id="ARBA00022448"/>
    </source>
</evidence>
<keyword evidence="3 9" id="KW-0813">Transport</keyword>
<keyword evidence="6 9" id="KW-1133">Transmembrane helix</keyword>
<evidence type="ECO:0000313" key="11">
    <source>
        <dbReference type="EMBL" id="WOJ88770.1"/>
    </source>
</evidence>
<dbReference type="PANTHER" id="PTHR30413:SF10">
    <property type="entry name" value="CAPSULE POLYSACCHARIDE EXPORT INNER-MEMBRANE PROTEIN CTRC"/>
    <property type="match status" value="1"/>
</dbReference>
<dbReference type="PROSITE" id="PS51012">
    <property type="entry name" value="ABC_TM2"/>
    <property type="match status" value="1"/>
</dbReference>
<reference evidence="11 12" key="1">
    <citation type="submission" date="2023-10" db="EMBL/GenBank/DDBJ databases">
        <title>Novel methanotroph of the genus Methylocapsa from a subarctic wetland.</title>
        <authorList>
            <person name="Belova S.E."/>
            <person name="Oshkin I.Y."/>
            <person name="Miroshnikov K."/>
            <person name="Dedysh S.N."/>
        </authorList>
    </citation>
    <scope>NUCLEOTIDE SEQUENCE [LARGE SCALE GENOMIC DNA]</scope>
    <source>
        <strain evidence="11 12">RX1</strain>
    </source>
</reference>
<evidence type="ECO:0000256" key="8">
    <source>
        <dbReference type="ARBA" id="ARBA00023136"/>
    </source>
</evidence>
<keyword evidence="7" id="KW-0762">Sugar transport</keyword>
<evidence type="ECO:0000256" key="2">
    <source>
        <dbReference type="ARBA" id="ARBA00007783"/>
    </source>
</evidence>
<protein>
    <recommendedName>
        <fullName evidence="9">Transport permease protein</fullName>
    </recommendedName>
</protein>
<keyword evidence="5 9" id="KW-0812">Transmembrane</keyword>
<dbReference type="EMBL" id="CP136862">
    <property type="protein sequence ID" value="WOJ88770.1"/>
    <property type="molecule type" value="Genomic_DNA"/>
</dbReference>
<evidence type="ECO:0000259" key="10">
    <source>
        <dbReference type="PROSITE" id="PS51012"/>
    </source>
</evidence>
<sequence>MNLLTPFENAWQYRELIRAVVRRELAVRFRGSILGWLWAIFGPLVMLSAYTVIFSSAVGVPASARGAGVGTYALSIFAGLIVFNLFSELAYRSPGLLHEHANVIKKSIFPSETLAWTATIRAGVYALISLGVLLVFELALTRWLPPTSLLLPFVVAPFFLFLLGISWFLMALGSFTRDVAHLMISIVPVFMFATPIFYSIEDVPPNLRVYAHLNPIGNYVEMIRDLLLLDRLPGPLLYAGTVGGSIAVFFYSYRFFMQYKAVFVDVI</sequence>
<keyword evidence="8 9" id="KW-0472">Membrane</keyword>
<evidence type="ECO:0000256" key="4">
    <source>
        <dbReference type="ARBA" id="ARBA00022475"/>
    </source>
</evidence>
<evidence type="ECO:0000256" key="9">
    <source>
        <dbReference type="RuleBase" id="RU361157"/>
    </source>
</evidence>
<name>A0ABZ0HQY7_9HYPH</name>
<dbReference type="InterPro" id="IPR047817">
    <property type="entry name" value="ABC2_TM_bact-type"/>
</dbReference>
<evidence type="ECO:0000256" key="5">
    <source>
        <dbReference type="ARBA" id="ARBA00022692"/>
    </source>
</evidence>
<comment type="similarity">
    <text evidence="2 9">Belongs to the ABC-2 integral membrane protein family.</text>
</comment>
<proteinExistence type="inferred from homology"/>
<feature type="transmembrane region" description="Helical" evidence="9">
    <location>
        <begin position="66"/>
        <end position="86"/>
    </location>
</feature>
<evidence type="ECO:0000313" key="12">
    <source>
        <dbReference type="Proteomes" id="UP001626536"/>
    </source>
</evidence>
<dbReference type="RefSeq" id="WP_407338207.1">
    <property type="nucleotide sequence ID" value="NZ_CP136862.1"/>
</dbReference>
<organism evidence="11 12">
    <name type="scientific">Methylocapsa polymorpha</name>
    <dbReference type="NCBI Taxonomy" id="3080828"/>
    <lineage>
        <taxon>Bacteria</taxon>
        <taxon>Pseudomonadati</taxon>
        <taxon>Pseudomonadota</taxon>
        <taxon>Alphaproteobacteria</taxon>
        <taxon>Hyphomicrobiales</taxon>
        <taxon>Beijerinckiaceae</taxon>
        <taxon>Methylocapsa</taxon>
    </lineage>
</organism>
<keyword evidence="7" id="KW-0625">Polysaccharide transport</keyword>